<gene>
    <name evidence="1" type="ORF">RHMOL_Rhmol12G0054000</name>
</gene>
<proteinExistence type="predicted"/>
<dbReference type="EMBL" id="CM046399">
    <property type="protein sequence ID" value="KAI8527157.1"/>
    <property type="molecule type" value="Genomic_DNA"/>
</dbReference>
<organism evidence="1 2">
    <name type="scientific">Rhododendron molle</name>
    <name type="common">Chinese azalea</name>
    <name type="synonym">Azalea mollis</name>
    <dbReference type="NCBI Taxonomy" id="49168"/>
    <lineage>
        <taxon>Eukaryota</taxon>
        <taxon>Viridiplantae</taxon>
        <taxon>Streptophyta</taxon>
        <taxon>Embryophyta</taxon>
        <taxon>Tracheophyta</taxon>
        <taxon>Spermatophyta</taxon>
        <taxon>Magnoliopsida</taxon>
        <taxon>eudicotyledons</taxon>
        <taxon>Gunneridae</taxon>
        <taxon>Pentapetalae</taxon>
        <taxon>asterids</taxon>
        <taxon>Ericales</taxon>
        <taxon>Ericaceae</taxon>
        <taxon>Ericoideae</taxon>
        <taxon>Rhodoreae</taxon>
        <taxon>Rhododendron</taxon>
    </lineage>
</organism>
<keyword evidence="2" id="KW-1185">Reference proteome</keyword>
<protein>
    <submittedName>
        <fullName evidence="1">Uncharacterized protein</fullName>
    </submittedName>
</protein>
<reference evidence="1" key="1">
    <citation type="submission" date="2022-02" db="EMBL/GenBank/DDBJ databases">
        <title>Plant Genome Project.</title>
        <authorList>
            <person name="Zhang R.-G."/>
        </authorList>
    </citation>
    <scope>NUCLEOTIDE SEQUENCE</scope>
    <source>
        <strain evidence="1">AT1</strain>
    </source>
</reference>
<evidence type="ECO:0000313" key="1">
    <source>
        <dbReference type="EMBL" id="KAI8527157.1"/>
    </source>
</evidence>
<sequence length="152" mass="17626">MERGTGGQGEKEALSQRNRTFFVDNLRRQLLVISFQLLIVGGLRELGMFSHGYFGTECSDDVTISLFPLDRAVKIRDNAKNMRRTVDWKEVECPEQPSTVECGFFVMRFMKDLVADPSMLCRRDFNGKNTYTQAEINEVRIEWMNFVIELDI</sequence>
<accession>A0ACC0LFR2</accession>
<name>A0ACC0LFR2_RHOML</name>
<dbReference type="Proteomes" id="UP001062846">
    <property type="component" value="Chromosome 12"/>
</dbReference>
<evidence type="ECO:0000313" key="2">
    <source>
        <dbReference type="Proteomes" id="UP001062846"/>
    </source>
</evidence>
<comment type="caution">
    <text evidence="1">The sequence shown here is derived from an EMBL/GenBank/DDBJ whole genome shotgun (WGS) entry which is preliminary data.</text>
</comment>